<evidence type="ECO:0000313" key="3">
    <source>
        <dbReference type="Proteomes" id="UP000078486"/>
    </source>
</evidence>
<comment type="caution">
    <text evidence="2">The sequence shown here is derived from an EMBL/GenBank/DDBJ whole genome shotgun (WGS) entry which is preliminary data.</text>
</comment>
<dbReference type="Gene3D" id="3.40.50.410">
    <property type="entry name" value="von Willebrand factor, type A domain"/>
    <property type="match status" value="1"/>
</dbReference>
<dbReference type="PANTHER" id="PTHR37947:SF2">
    <property type="entry name" value="VON WILLEBRAND FACTOR TYPE A"/>
    <property type="match status" value="1"/>
</dbReference>
<dbReference type="AlphaFoldDB" id="A0A178IDT8"/>
<feature type="domain" description="VWFA" evidence="1">
    <location>
        <begin position="386"/>
        <end position="564"/>
    </location>
</feature>
<dbReference type="SUPFAM" id="SSF52317">
    <property type="entry name" value="Class I glutamine amidotransferase-like"/>
    <property type="match status" value="1"/>
</dbReference>
<evidence type="ECO:0000313" key="2">
    <source>
        <dbReference type="EMBL" id="OAM88183.1"/>
    </source>
</evidence>
<evidence type="ECO:0000259" key="1">
    <source>
        <dbReference type="PROSITE" id="PS50234"/>
    </source>
</evidence>
<dbReference type="InterPro" id="IPR036465">
    <property type="entry name" value="vWFA_dom_sf"/>
</dbReference>
<gene>
    <name evidence="2" type="ORF">AW736_18155</name>
</gene>
<dbReference type="Gene3D" id="3.40.50.880">
    <property type="match status" value="1"/>
</dbReference>
<dbReference type="SMART" id="SM00327">
    <property type="entry name" value="VWA"/>
    <property type="match status" value="2"/>
</dbReference>
<dbReference type="InterPro" id="IPR029062">
    <property type="entry name" value="Class_I_gatase-like"/>
</dbReference>
<keyword evidence="3" id="KW-1185">Reference proteome</keyword>
<proteinExistence type="predicted"/>
<dbReference type="SUPFAM" id="SSF53300">
    <property type="entry name" value="vWA-like"/>
    <property type="match status" value="2"/>
</dbReference>
<sequence>MTFSAPEWFFLLPALAVLGWRARSLRLREPVRALALLVLVLALADPRARMGGGGLDLWVLMDRSDSVAAEAQGQAGEVEAILRRSQKRDDRVFMIDYAVDATRRERGDPVFRGTNETRTGAALGFALAQMEPGRAARLLVLTDGYATEPLGGAAEQVLRAGVPLDYRLGGGPRGADYRVGGLSMANRVLPGEAFLVEFSVTGNTDGTVPWEVWRDGKLSAQGEAEVRGGSARVRLGDRLGGSGAVRYEARVRPAEDAHPENNHATAWVEVAGGPRVLLVTNYPDDPLAALLGAQGLRVERVTDPAALTAASLAGARLVVLNNVPAHRVPAEFLGALDFFVREQGGGLLMAGGRNSFGSGGWFASAIDPLLPVSMELKNDHRRLATAMAIILDRSGSMAMSAGAGWQTKMDLANTGAARAIELLGDLDAVAVFAVDSSAHEIVALAQVGPNRARMTDAVRRIRSEGGGIFVGAGLRAGWEQLRKAQTGQMHLILFADAADAEQPEDYREIIAEMRAAGATVSVIGLGSPGDTDADLLREIAALGGGRIFFNENAGDLPAIFAQETVSVARSAFVREETGAAATPGWAEIAARTPRWLSLVDGYNLGYLRPGATASLVTTDEYQAPLVASWSRGAGRVAAVSFPLGGADSARVRGWEDYGDFVQTLARWLAGENTPPGLALRTETRGRLLTLDLFYDESWAARVAQSGPVVSLAESDGGRGEEQVRALVWEKIEPGHFHAETLLVPDRRARGAARLGAAALPFGPVTAGGSAEWSFERERMQELRQLSARSGGMERLDLASVWDAPRPVNERGLRVWLLAAWLALLLADALLTRLGVRLAREARPRG</sequence>
<dbReference type="EMBL" id="LRRQ01000142">
    <property type="protein sequence ID" value="OAM88183.1"/>
    <property type="molecule type" value="Genomic_DNA"/>
</dbReference>
<dbReference type="PANTHER" id="PTHR37947">
    <property type="entry name" value="BLL2462 PROTEIN"/>
    <property type="match status" value="1"/>
</dbReference>
<dbReference type="Pfam" id="PF00092">
    <property type="entry name" value="VWA"/>
    <property type="match status" value="1"/>
</dbReference>
<dbReference type="STRING" id="1184151.AW736_18155"/>
<dbReference type="RefSeq" id="WP_068771732.1">
    <property type="nucleotide sequence ID" value="NZ_CP109796.1"/>
</dbReference>
<dbReference type="PROSITE" id="PS50234">
    <property type="entry name" value="VWFA"/>
    <property type="match status" value="1"/>
</dbReference>
<name>A0A178IDT8_9BACT</name>
<dbReference type="OrthoDB" id="9781333at2"/>
<accession>A0A178IDT8</accession>
<protein>
    <recommendedName>
        <fullName evidence="1">VWFA domain-containing protein</fullName>
    </recommendedName>
</protein>
<dbReference type="InterPro" id="IPR002035">
    <property type="entry name" value="VWF_A"/>
</dbReference>
<organism evidence="2 3">
    <name type="scientific">Termitidicoccus mucosus</name>
    <dbReference type="NCBI Taxonomy" id="1184151"/>
    <lineage>
        <taxon>Bacteria</taxon>
        <taxon>Pseudomonadati</taxon>
        <taxon>Verrucomicrobiota</taxon>
        <taxon>Opitutia</taxon>
        <taxon>Opitutales</taxon>
        <taxon>Opitutaceae</taxon>
        <taxon>Termitidicoccus</taxon>
    </lineage>
</organism>
<dbReference type="Proteomes" id="UP000078486">
    <property type="component" value="Unassembled WGS sequence"/>
</dbReference>
<reference evidence="2 3" key="1">
    <citation type="submission" date="2016-01" db="EMBL/GenBank/DDBJ databases">
        <title>High potential of lignocellulose degradation of a new Verrucomicrobia species.</title>
        <authorList>
            <person name="Wang Y."/>
            <person name="Shi Y."/>
            <person name="Qiu Z."/>
            <person name="Liu S."/>
            <person name="Yang H."/>
        </authorList>
    </citation>
    <scope>NUCLEOTIDE SEQUENCE [LARGE SCALE GENOMIC DNA]</scope>
    <source>
        <strain evidence="2 3">TSB47</strain>
    </source>
</reference>
<dbReference type="CDD" id="cd00198">
    <property type="entry name" value="vWFA"/>
    <property type="match status" value="1"/>
</dbReference>